<feature type="domain" description="BHLH" evidence="2">
    <location>
        <begin position="325"/>
        <end position="434"/>
    </location>
</feature>
<evidence type="ECO:0000313" key="5">
    <source>
        <dbReference type="EMBL" id="CAK9436704.1"/>
    </source>
</evidence>
<dbReference type="Gene3D" id="4.10.280.10">
    <property type="entry name" value="Helix-loop-helix DNA-binding domain"/>
    <property type="match status" value="1"/>
</dbReference>
<dbReference type="EMBL" id="OZ022408">
    <property type="protein sequence ID" value="CAK9438912.1"/>
    <property type="molecule type" value="Genomic_DNA"/>
</dbReference>
<gene>
    <name evidence="3" type="ORF">LODBEIA_P00590</name>
    <name evidence="4" type="ORF">LODBEIA_P11090</name>
    <name evidence="5" type="ORF">LODBEIA_P12260</name>
    <name evidence="6" type="ORF">LODBEIA_P20610</name>
    <name evidence="7" type="ORF">LODBEIA_P31360</name>
    <name evidence="8" type="ORF">LODBEIA_P38690</name>
    <name evidence="9" type="ORF">LODBEIA_P46790</name>
    <name evidence="10" type="ORF">LODBEIA_P47960</name>
    <name evidence="11" type="ORF">LODBEIA_P57030</name>
</gene>
<dbReference type="Pfam" id="PF00010">
    <property type="entry name" value="HLH"/>
    <property type="match status" value="1"/>
</dbReference>
<proteinExistence type="predicted"/>
<accession>A0ABP0ZFQ8</accession>
<dbReference type="PANTHER" id="PTHR47336">
    <property type="entry name" value="TRANSCRIPTION FACTOR HMS1-RELATED"/>
    <property type="match status" value="1"/>
</dbReference>
<evidence type="ECO:0000313" key="6">
    <source>
        <dbReference type="EMBL" id="CAK9437683.1"/>
    </source>
</evidence>
<sequence length="460" mass="50739">MSYKLNDYSSFFSPMGNANEMQKSFAEEEAGHVPVKEQVQQQDVTYEAKDAPYHMRMDPTSLCLLGQPVLEVGSGGMRNQTSETPGFPVDLDFSLAPSFQQCVTNRAKSMNMPSPMCSGESSYIDRNLPSNTGYIAGTDEICNDTGMDLGYNPPELGLSESAADDARGQSHDHDDANKPPGFEFPQLGNEEIASHLSYSAAAATVRSPLSVEANVETCPSKTEDGAVDQQGNQLQQSSTSSSLSSFTASSFQSIYPVIGGKGSDSIKNGFSSPATPNRSQTPNIKQETGSPFKPSKKEPTKQRPAVVTESSVSTPLSQPHSGRPRVKSAHNVIEQRYRNKINDKFNALQESVPTLKILVLRKHQEKMRLKQQRMQLIGDDVDEYDSSEGDEMVPFGDQYNNMSFEDIDLEGLEPARKLNKGTILAKSIEYIKFLEEKNSRMQQDHDELVVRAKEMGFEMQ</sequence>
<dbReference type="SMART" id="SM00353">
    <property type="entry name" value="HLH"/>
    <property type="match status" value="1"/>
</dbReference>
<dbReference type="PROSITE" id="PS50888">
    <property type="entry name" value="BHLH"/>
    <property type="match status" value="1"/>
</dbReference>
<feature type="compositionally biased region" description="Polar residues" evidence="1">
    <location>
        <begin position="266"/>
        <end position="289"/>
    </location>
</feature>
<dbReference type="RefSeq" id="XP_066826997.1">
    <property type="nucleotide sequence ID" value="XM_066976282.1"/>
</dbReference>
<dbReference type="GeneID" id="92205255"/>
<dbReference type="InterPro" id="IPR036638">
    <property type="entry name" value="HLH_DNA-bd_sf"/>
</dbReference>
<dbReference type="SUPFAM" id="SSF47459">
    <property type="entry name" value="HLH, helix-loop-helix DNA-binding domain"/>
    <property type="match status" value="1"/>
</dbReference>
<evidence type="ECO:0000313" key="8">
    <source>
        <dbReference type="EMBL" id="CAK9439769.1"/>
    </source>
</evidence>
<feature type="compositionally biased region" description="Low complexity" evidence="1">
    <location>
        <begin position="233"/>
        <end position="245"/>
    </location>
</feature>
<dbReference type="EMBL" id="OZ022405">
    <property type="protein sequence ID" value="CAK9435332.1"/>
    <property type="molecule type" value="Genomic_DNA"/>
</dbReference>
<dbReference type="EMBL" id="OZ022411">
    <property type="protein sequence ID" value="CAK9441835.1"/>
    <property type="molecule type" value="Genomic_DNA"/>
</dbReference>
<evidence type="ECO:0000313" key="7">
    <source>
        <dbReference type="EMBL" id="CAK9438912.1"/>
    </source>
</evidence>
<feature type="region of interest" description="Disordered" evidence="1">
    <location>
        <begin position="145"/>
        <end position="186"/>
    </location>
</feature>
<keyword evidence="12" id="KW-1185">Reference proteome</keyword>
<dbReference type="Proteomes" id="UP001497383">
    <property type="component" value="Chromosome 4"/>
</dbReference>
<evidence type="ECO:0000256" key="1">
    <source>
        <dbReference type="SAM" id="MobiDB-lite"/>
    </source>
</evidence>
<dbReference type="Proteomes" id="UP001497383">
    <property type="component" value="Chromosome 7"/>
</dbReference>
<reference evidence="5 12" key="1">
    <citation type="submission" date="2024-03" db="EMBL/GenBank/DDBJ databases">
        <authorList>
            <person name="Brejova B."/>
        </authorList>
    </citation>
    <scope>NUCLEOTIDE SEQUENCE [LARGE SCALE GENOMIC DNA]</scope>
    <source>
        <strain evidence="5 12">CBS 14171</strain>
    </source>
</reference>
<dbReference type="InterPro" id="IPR052099">
    <property type="entry name" value="Regulatory_TF_Diverse"/>
</dbReference>
<evidence type="ECO:0000259" key="2">
    <source>
        <dbReference type="PROSITE" id="PS50888"/>
    </source>
</evidence>
<organism evidence="5 12">
    <name type="scientific">Lodderomyces beijingensis</name>
    <dbReference type="NCBI Taxonomy" id="1775926"/>
    <lineage>
        <taxon>Eukaryota</taxon>
        <taxon>Fungi</taxon>
        <taxon>Dikarya</taxon>
        <taxon>Ascomycota</taxon>
        <taxon>Saccharomycotina</taxon>
        <taxon>Pichiomycetes</taxon>
        <taxon>Debaryomycetaceae</taxon>
        <taxon>Candida/Lodderomyces clade</taxon>
        <taxon>Lodderomyces</taxon>
    </lineage>
</organism>
<feature type="compositionally biased region" description="Basic and acidic residues" evidence="1">
    <location>
        <begin position="164"/>
        <end position="177"/>
    </location>
</feature>
<evidence type="ECO:0000313" key="3">
    <source>
        <dbReference type="EMBL" id="CAK9435332.1"/>
    </source>
</evidence>
<dbReference type="EMBL" id="OZ022409">
    <property type="protein sequence ID" value="CAK9440683.1"/>
    <property type="molecule type" value="Genomic_DNA"/>
</dbReference>
<evidence type="ECO:0000313" key="4">
    <source>
        <dbReference type="EMBL" id="CAK9436559.1"/>
    </source>
</evidence>
<dbReference type="PANTHER" id="PTHR47336:SF2">
    <property type="entry name" value="TRANSCRIPTION FACTOR HMS1-RELATED"/>
    <property type="match status" value="1"/>
</dbReference>
<evidence type="ECO:0000313" key="9">
    <source>
        <dbReference type="EMBL" id="CAK9440683.1"/>
    </source>
</evidence>
<dbReference type="EMBL" id="OZ022410">
    <property type="protein sequence ID" value="CAK9440927.1"/>
    <property type="molecule type" value="Genomic_DNA"/>
</dbReference>
<dbReference type="EMBL" id="OZ022408">
    <property type="protein sequence ID" value="CAK9439769.1"/>
    <property type="molecule type" value="Genomic_DNA"/>
</dbReference>
<feature type="region of interest" description="Disordered" evidence="1">
    <location>
        <begin position="215"/>
        <end position="245"/>
    </location>
</feature>
<dbReference type="Proteomes" id="UP001497383">
    <property type="component" value="Chromosome 6"/>
</dbReference>
<name>A0ABP0ZFQ8_9ASCO</name>
<dbReference type="EMBL" id="OZ022406">
    <property type="protein sequence ID" value="CAK9437683.1"/>
    <property type="molecule type" value="Genomic_DNA"/>
</dbReference>
<dbReference type="InterPro" id="IPR011598">
    <property type="entry name" value="bHLH_dom"/>
</dbReference>
<dbReference type="EMBL" id="OZ022405">
    <property type="protein sequence ID" value="CAK9436559.1"/>
    <property type="molecule type" value="Genomic_DNA"/>
</dbReference>
<dbReference type="Proteomes" id="UP001497383">
    <property type="component" value="Chromosome 1"/>
</dbReference>
<evidence type="ECO:0000313" key="12">
    <source>
        <dbReference type="Proteomes" id="UP001497383"/>
    </source>
</evidence>
<feature type="region of interest" description="Disordered" evidence="1">
    <location>
        <begin position="266"/>
        <end position="328"/>
    </location>
</feature>
<evidence type="ECO:0000313" key="10">
    <source>
        <dbReference type="EMBL" id="CAK9440927.1"/>
    </source>
</evidence>
<evidence type="ECO:0000313" key="11">
    <source>
        <dbReference type="EMBL" id="CAK9441835.1"/>
    </source>
</evidence>
<dbReference type="EMBL" id="OZ022406">
    <property type="protein sequence ID" value="CAK9436704.1"/>
    <property type="molecule type" value="Genomic_DNA"/>
</dbReference>
<dbReference type="Proteomes" id="UP001497383">
    <property type="component" value="Chromosome 2"/>
</dbReference>
<dbReference type="Proteomes" id="UP001497383">
    <property type="component" value="Chromosome 5"/>
</dbReference>
<protein>
    <recommendedName>
        <fullName evidence="2">BHLH domain-containing protein</fullName>
    </recommendedName>
</protein>
<feature type="compositionally biased region" description="Polar residues" evidence="1">
    <location>
        <begin position="308"/>
        <end position="320"/>
    </location>
</feature>